<dbReference type="GO" id="GO:0032259">
    <property type="term" value="P:methylation"/>
    <property type="evidence" value="ECO:0007669"/>
    <property type="project" value="UniProtKB-KW"/>
</dbReference>
<dbReference type="Proteomes" id="UP000716004">
    <property type="component" value="Unassembled WGS sequence"/>
</dbReference>
<dbReference type="EMBL" id="JAHEAC010000096">
    <property type="protein sequence ID" value="MBX8644751.1"/>
    <property type="molecule type" value="Genomic_DNA"/>
</dbReference>
<dbReference type="InterPro" id="IPR029063">
    <property type="entry name" value="SAM-dependent_MTases_sf"/>
</dbReference>
<dbReference type="PANTHER" id="PTHR43591">
    <property type="entry name" value="METHYLTRANSFERASE"/>
    <property type="match status" value="1"/>
</dbReference>
<proteinExistence type="predicted"/>
<organism evidence="3 4">
    <name type="scientific">Candidatus Sysuiplasma superficiale</name>
    <dbReference type="NCBI Taxonomy" id="2823368"/>
    <lineage>
        <taxon>Archaea</taxon>
        <taxon>Methanobacteriati</taxon>
        <taxon>Thermoplasmatota</taxon>
        <taxon>Thermoplasmata</taxon>
        <taxon>Candidatus Sysuiplasmatales</taxon>
        <taxon>Candidatus Sysuiplasmataceae</taxon>
        <taxon>Candidatus Sysuiplasma</taxon>
    </lineage>
</organism>
<feature type="region of interest" description="Disordered" evidence="1">
    <location>
        <begin position="1"/>
        <end position="23"/>
    </location>
</feature>
<comment type="caution">
    <text evidence="3">The sequence shown here is derived from an EMBL/GenBank/DDBJ whole genome shotgun (WGS) entry which is preliminary data.</text>
</comment>
<dbReference type="EMBL" id="JAGVSJ010000002">
    <property type="protein sequence ID" value="MBX8631186.1"/>
    <property type="molecule type" value="Genomic_DNA"/>
</dbReference>
<dbReference type="CDD" id="cd02440">
    <property type="entry name" value="AdoMet_MTases"/>
    <property type="match status" value="1"/>
</dbReference>
<dbReference type="Gene3D" id="3.40.50.150">
    <property type="entry name" value="Vaccinia Virus protein VP39"/>
    <property type="match status" value="1"/>
</dbReference>
<dbReference type="EC" id="2.1.1.-" evidence="3"/>
<dbReference type="AlphaFoldDB" id="A0A8J7YYI5"/>
<dbReference type="GO" id="GO:0008168">
    <property type="term" value="F:methyltransferase activity"/>
    <property type="evidence" value="ECO:0007669"/>
    <property type="project" value="UniProtKB-KW"/>
</dbReference>
<dbReference type="SUPFAM" id="SSF53335">
    <property type="entry name" value="S-adenosyl-L-methionine-dependent methyltransferases"/>
    <property type="match status" value="1"/>
</dbReference>
<feature type="compositionally biased region" description="Basic and acidic residues" evidence="1">
    <location>
        <begin position="1"/>
        <end position="11"/>
    </location>
</feature>
<keyword evidence="3" id="KW-0489">Methyltransferase</keyword>
<keyword evidence="3" id="KW-0808">Transferase</keyword>
<reference evidence="3" key="1">
    <citation type="submission" date="2021-05" db="EMBL/GenBank/DDBJ databases">
        <title>Genomic insights into ecological role and evolution of a novel Thermoplasmata order Candidatus Sysuiplasmatales.</title>
        <authorList>
            <person name="Yuan Y."/>
        </authorList>
    </citation>
    <scope>NUCLEOTIDE SEQUENCE</scope>
    <source>
        <strain evidence="3">TUT19-bin139</strain>
        <strain evidence="2">YP2-bin.285</strain>
    </source>
</reference>
<dbReference type="Pfam" id="PF01209">
    <property type="entry name" value="Ubie_methyltran"/>
    <property type="match status" value="1"/>
</dbReference>
<dbReference type="PANTHER" id="PTHR43591:SF24">
    <property type="entry name" value="2-METHOXY-6-POLYPRENYL-1,4-BENZOQUINOL METHYLASE, MITOCHONDRIAL"/>
    <property type="match status" value="1"/>
</dbReference>
<accession>A0A8J7YYI5</accession>
<evidence type="ECO:0000256" key="1">
    <source>
        <dbReference type="SAM" id="MobiDB-lite"/>
    </source>
</evidence>
<evidence type="ECO:0000313" key="3">
    <source>
        <dbReference type="EMBL" id="MBX8644751.1"/>
    </source>
</evidence>
<evidence type="ECO:0000313" key="4">
    <source>
        <dbReference type="Proteomes" id="UP000750197"/>
    </source>
</evidence>
<sequence length="256" mass="28897">MEEKPASKTTDESSAAAVQGGRGESGYGWAGVEADIESIQDYYDRAASLISFGMMDRWRRKAAMETADDMRVLEVGSGPGSFSVHLKGREVVLLEPNENMLRRSVAERLSDPRYIPVIGVAEHLPFVSGTFDRVMSGFSFKNFIDRKKALSDIMRVLKPGGKVVIIDIALPDSVFRKAFMNFYMKHVLYHLAYLAVPRRIRKQWGRNPWKHLSYAYMSLGDPSTLSEEMRRMGFGDTHFRYLTTRGVAIVTGNRIS</sequence>
<dbReference type="Proteomes" id="UP000750197">
    <property type="component" value="Unassembled WGS sequence"/>
</dbReference>
<evidence type="ECO:0000313" key="2">
    <source>
        <dbReference type="EMBL" id="MBX8631186.1"/>
    </source>
</evidence>
<name>A0A8J7YYI5_9ARCH</name>
<protein>
    <submittedName>
        <fullName evidence="3">Class I SAM-dependent methyltransferase</fullName>
        <ecNumber evidence="3">2.1.1.-</ecNumber>
    </submittedName>
</protein>
<gene>
    <name evidence="2" type="ORF">J9259_01495</name>
    <name evidence="3" type="ORF">KIY12_08540</name>
</gene>